<organism evidence="1 2">
    <name type="scientific">Bacillus phage 000TH010</name>
    <dbReference type="NCBI Taxonomy" id="2601652"/>
    <lineage>
        <taxon>Viruses</taxon>
        <taxon>Duplodnaviria</taxon>
        <taxon>Heunggongvirae</taxon>
        <taxon>Uroviricota</taxon>
        <taxon>Caudoviricetes</taxon>
        <taxon>Trautnerviridae</taxon>
        <taxon>Polsinellivirinae</taxon>
        <taxon>Rivavirus</taxon>
        <taxon>Rivavirus rv000TH010</taxon>
    </lineage>
</organism>
<name>A0A5P8PJH7_9CAUD</name>
<dbReference type="RefSeq" id="YP_010644318.1">
    <property type="nucleotide sequence ID" value="NC_070624.1"/>
</dbReference>
<dbReference type="EMBL" id="MN176219">
    <property type="protein sequence ID" value="QFR56220.1"/>
    <property type="molecule type" value="Genomic_DNA"/>
</dbReference>
<dbReference type="KEGG" id="vg:77850542"/>
<protein>
    <submittedName>
        <fullName evidence="1">Uncharacterized protein</fullName>
    </submittedName>
</protein>
<keyword evidence="2" id="KW-1185">Reference proteome</keyword>
<proteinExistence type="predicted"/>
<gene>
    <name evidence="1" type="primary">7</name>
    <name evidence="1" type="ORF">000TH010_7</name>
</gene>
<evidence type="ECO:0000313" key="2">
    <source>
        <dbReference type="Proteomes" id="UP000325623"/>
    </source>
</evidence>
<reference evidence="1 2" key="1">
    <citation type="submission" date="2019-07" db="EMBL/GenBank/DDBJ databases">
        <authorList>
            <person name="Tomko B.E."/>
            <person name="Krukonis G.P."/>
            <person name="Delesalle V.A."/>
        </authorList>
    </citation>
    <scope>NUCLEOTIDE SEQUENCE [LARGE SCALE GENOMIC DNA]</scope>
</reference>
<dbReference type="GeneID" id="77850542"/>
<evidence type="ECO:0000313" key="1">
    <source>
        <dbReference type="EMBL" id="QFR56220.1"/>
    </source>
</evidence>
<dbReference type="Proteomes" id="UP000325623">
    <property type="component" value="Segment"/>
</dbReference>
<sequence>MPLYCKIKGNWCDHNKECAVCYEKAVEQEINHQVIRLKRTPLDIFVDAIEELVENGKIDEEHALRLIFNHAKNLKEDKENG</sequence>
<accession>A0A5P8PJH7</accession>